<evidence type="ECO:0000256" key="3">
    <source>
        <dbReference type="ARBA" id="ARBA00022722"/>
    </source>
</evidence>
<evidence type="ECO:0000256" key="2">
    <source>
        <dbReference type="ARBA" id="ARBA00022695"/>
    </source>
</evidence>
<feature type="domain" description="Reverse transcriptase RNase H-like" evidence="7">
    <location>
        <begin position="35"/>
        <end position="137"/>
    </location>
</feature>
<comment type="caution">
    <text evidence="8">The sequence shown here is derived from an EMBL/GenBank/DDBJ whole genome shotgun (WGS) entry which is preliminary data.</text>
</comment>
<dbReference type="PANTHER" id="PTHR34072:SF41">
    <property type="entry name" value="REVERSE TRANSCRIPTASE_RETROTRANSPOSON-DERIVED PROTEIN RNASE H-LIKE DOMAIN-CONTAINING PROTEIN"/>
    <property type="match status" value="1"/>
</dbReference>
<dbReference type="Proteomes" id="UP001165090">
    <property type="component" value="Unassembled WGS sequence"/>
</dbReference>
<evidence type="ECO:0000256" key="4">
    <source>
        <dbReference type="ARBA" id="ARBA00022759"/>
    </source>
</evidence>
<dbReference type="Pfam" id="PF17917">
    <property type="entry name" value="RT_RNaseH"/>
    <property type="match status" value="1"/>
</dbReference>
<dbReference type="Gene3D" id="3.10.20.370">
    <property type="match status" value="1"/>
</dbReference>
<sequence>MSDDAFPDRAVAQAITKWDKSCEKAFQVLKDTPTSAPFMLTTDASDYATGGVLSQVQNGVERVIAYESRKLTPAERNYPAHDREMLAVVHCLRVWWHHLKGPHPVTIWTDNSAVSAFKTQPRLNRRQVRWLADLEEFNYVIEHKPGKTNVVADAVSRRPDLRAHPMTVSVAKAAIDLATTIRRDGTQDETYTRLKEQAIKNSKEDPPFNLYKSLLYYEPRGALRARLYIGGYVHHHLPLVPTVQTQARPPPGQISTTAHPRAALAVHFPGSNPGPAKIAPWRRRHRRLCMPAFQDDARHPCQHEHHSRAPSRGRFRLGVPVLRSAREQCNRP</sequence>
<keyword evidence="3" id="KW-0540">Nuclease</keyword>
<gene>
    <name evidence="8" type="ORF">VaNZ11_004071</name>
</gene>
<dbReference type="SUPFAM" id="SSF56672">
    <property type="entry name" value="DNA/RNA polymerases"/>
    <property type="match status" value="1"/>
</dbReference>
<keyword evidence="2" id="KW-0548">Nucleotidyltransferase</keyword>
<organism evidence="8 9">
    <name type="scientific">Volvox africanus</name>
    <dbReference type="NCBI Taxonomy" id="51714"/>
    <lineage>
        <taxon>Eukaryota</taxon>
        <taxon>Viridiplantae</taxon>
        <taxon>Chlorophyta</taxon>
        <taxon>core chlorophytes</taxon>
        <taxon>Chlorophyceae</taxon>
        <taxon>CS clade</taxon>
        <taxon>Chlamydomonadales</taxon>
        <taxon>Volvocaceae</taxon>
        <taxon>Volvox</taxon>
    </lineage>
</organism>
<evidence type="ECO:0000256" key="5">
    <source>
        <dbReference type="ARBA" id="ARBA00022801"/>
    </source>
</evidence>
<evidence type="ECO:0000256" key="1">
    <source>
        <dbReference type="ARBA" id="ARBA00022679"/>
    </source>
</evidence>
<evidence type="ECO:0000256" key="6">
    <source>
        <dbReference type="ARBA" id="ARBA00022918"/>
    </source>
</evidence>
<keyword evidence="5" id="KW-0378">Hydrolase</keyword>
<accession>A0ABQ5RVN9</accession>
<keyword evidence="4" id="KW-0255">Endonuclease</keyword>
<dbReference type="InterPro" id="IPR041373">
    <property type="entry name" value="RT_RNaseH"/>
</dbReference>
<proteinExistence type="predicted"/>
<evidence type="ECO:0000313" key="9">
    <source>
        <dbReference type="Proteomes" id="UP001165090"/>
    </source>
</evidence>
<evidence type="ECO:0000313" key="8">
    <source>
        <dbReference type="EMBL" id="GLI61647.1"/>
    </source>
</evidence>
<dbReference type="InterPro" id="IPR043502">
    <property type="entry name" value="DNA/RNA_pol_sf"/>
</dbReference>
<reference evidence="8 9" key="1">
    <citation type="journal article" date="2023" name="IScience">
        <title>Expanded male sex-determining region conserved during the evolution of homothallism in the green alga Volvox.</title>
        <authorList>
            <person name="Yamamoto K."/>
            <person name="Matsuzaki R."/>
            <person name="Mahakham W."/>
            <person name="Heman W."/>
            <person name="Sekimoto H."/>
            <person name="Kawachi M."/>
            <person name="Minakuchi Y."/>
            <person name="Toyoda A."/>
            <person name="Nozaki H."/>
        </authorList>
    </citation>
    <scope>NUCLEOTIDE SEQUENCE [LARGE SCALE GENOMIC DNA]</scope>
    <source>
        <strain evidence="8 9">NIES-4468</strain>
    </source>
</reference>
<keyword evidence="6" id="KW-0695">RNA-directed DNA polymerase</keyword>
<keyword evidence="9" id="KW-1185">Reference proteome</keyword>
<dbReference type="PANTHER" id="PTHR34072">
    <property type="entry name" value="ENZYMATIC POLYPROTEIN-RELATED"/>
    <property type="match status" value="1"/>
</dbReference>
<protein>
    <recommendedName>
        <fullName evidence="7">Reverse transcriptase RNase H-like domain-containing protein</fullName>
    </recommendedName>
</protein>
<name>A0ABQ5RVN9_9CHLO</name>
<keyword evidence="1" id="KW-0808">Transferase</keyword>
<evidence type="ECO:0000259" key="7">
    <source>
        <dbReference type="Pfam" id="PF17917"/>
    </source>
</evidence>
<dbReference type="CDD" id="cd09274">
    <property type="entry name" value="RNase_HI_RT_Ty3"/>
    <property type="match status" value="1"/>
</dbReference>
<dbReference type="EMBL" id="BSDZ01000010">
    <property type="protein sequence ID" value="GLI61647.1"/>
    <property type="molecule type" value="Genomic_DNA"/>
</dbReference>